<dbReference type="Pfam" id="PF05938">
    <property type="entry name" value="Self-incomp_S1"/>
    <property type="match status" value="1"/>
</dbReference>
<evidence type="ECO:0000313" key="8">
    <source>
        <dbReference type="Proteomes" id="UP000316621"/>
    </source>
</evidence>
<keyword evidence="3 6" id="KW-0713">Self-incompatibility</keyword>
<dbReference type="PANTHER" id="PTHR31232:SF18">
    <property type="entry name" value="S-PROTEIN HOMOLOG"/>
    <property type="match status" value="1"/>
</dbReference>
<dbReference type="OMA" id="YHNSCLW"/>
<evidence type="ECO:0000256" key="6">
    <source>
        <dbReference type="RuleBase" id="RU367044"/>
    </source>
</evidence>
<dbReference type="EMBL" id="CM010715">
    <property type="protein sequence ID" value="RZC47111.1"/>
    <property type="molecule type" value="Genomic_DNA"/>
</dbReference>
<evidence type="ECO:0000256" key="5">
    <source>
        <dbReference type="ARBA" id="ARBA00022729"/>
    </source>
</evidence>
<sequence>MASFFVNFFLVVLLTILFGFSSLTDGFGRHSSKTDVIVVNNLSPNIMLNFHCKSADDDLGERSLAFDTAWDWSFYVNFIDTTLYWCNFWWVDNNGKSRQEGFQIYKAKRDMKRCHNYCRYEIRSDGVYGFTGGMEPYLFHKWP</sequence>
<protein>
    <recommendedName>
        <fullName evidence="6">S-protein homolog</fullName>
    </recommendedName>
</protein>
<dbReference type="Gramene" id="RZC47111">
    <property type="protein sequence ID" value="RZC47111"/>
    <property type="gene ID" value="C5167_040046"/>
</dbReference>
<feature type="chain" id="PRO_5025097682" description="S-protein homolog" evidence="6">
    <location>
        <begin position="27"/>
        <end position="143"/>
    </location>
</feature>
<name>A0A4Y7IHC7_PAPSO</name>
<dbReference type="PANTHER" id="PTHR31232">
    <property type="match status" value="1"/>
</dbReference>
<dbReference type="GO" id="GO:0005576">
    <property type="term" value="C:extracellular region"/>
    <property type="evidence" value="ECO:0007669"/>
    <property type="project" value="UniProtKB-SubCell"/>
</dbReference>
<dbReference type="InterPro" id="IPR010264">
    <property type="entry name" value="Self-incomp_S1"/>
</dbReference>
<feature type="signal peptide" evidence="6">
    <location>
        <begin position="1"/>
        <end position="26"/>
    </location>
</feature>
<organism evidence="7 8">
    <name type="scientific">Papaver somniferum</name>
    <name type="common">Opium poppy</name>
    <dbReference type="NCBI Taxonomy" id="3469"/>
    <lineage>
        <taxon>Eukaryota</taxon>
        <taxon>Viridiplantae</taxon>
        <taxon>Streptophyta</taxon>
        <taxon>Embryophyta</taxon>
        <taxon>Tracheophyta</taxon>
        <taxon>Spermatophyta</taxon>
        <taxon>Magnoliopsida</taxon>
        <taxon>Ranunculales</taxon>
        <taxon>Papaveraceae</taxon>
        <taxon>Papaveroideae</taxon>
        <taxon>Papaver</taxon>
    </lineage>
</organism>
<evidence type="ECO:0000313" key="7">
    <source>
        <dbReference type="EMBL" id="RZC47111.1"/>
    </source>
</evidence>
<dbReference type="AlphaFoldDB" id="A0A4Y7IHC7"/>
<accession>A0A4Y7IHC7</accession>
<comment type="subcellular location">
    <subcellularLocation>
        <location evidence="1 6">Secreted</location>
    </subcellularLocation>
</comment>
<evidence type="ECO:0000256" key="1">
    <source>
        <dbReference type="ARBA" id="ARBA00004613"/>
    </source>
</evidence>
<evidence type="ECO:0000256" key="3">
    <source>
        <dbReference type="ARBA" id="ARBA00022471"/>
    </source>
</evidence>
<comment type="similarity">
    <text evidence="2 6">Belongs to the plant self-incompatibility (S1) protein family.</text>
</comment>
<dbReference type="Proteomes" id="UP000316621">
    <property type="component" value="Chromosome 1"/>
</dbReference>
<gene>
    <name evidence="7" type="ORF">C5167_040046</name>
</gene>
<keyword evidence="5 6" id="KW-0732">Signal</keyword>
<proteinExistence type="inferred from homology"/>
<keyword evidence="8" id="KW-1185">Reference proteome</keyword>
<dbReference type="GO" id="GO:0060320">
    <property type="term" value="P:rejection of self pollen"/>
    <property type="evidence" value="ECO:0007669"/>
    <property type="project" value="UniProtKB-KW"/>
</dbReference>
<evidence type="ECO:0000256" key="4">
    <source>
        <dbReference type="ARBA" id="ARBA00022525"/>
    </source>
</evidence>
<evidence type="ECO:0000256" key="2">
    <source>
        <dbReference type="ARBA" id="ARBA00005581"/>
    </source>
</evidence>
<reference evidence="7 8" key="1">
    <citation type="journal article" date="2018" name="Science">
        <title>The opium poppy genome and morphinan production.</title>
        <authorList>
            <person name="Guo L."/>
            <person name="Winzer T."/>
            <person name="Yang X."/>
            <person name="Li Y."/>
            <person name="Ning Z."/>
            <person name="He Z."/>
            <person name="Teodor R."/>
            <person name="Lu Y."/>
            <person name="Bowser T.A."/>
            <person name="Graham I.A."/>
            <person name="Ye K."/>
        </authorList>
    </citation>
    <scope>NUCLEOTIDE SEQUENCE [LARGE SCALE GENOMIC DNA]</scope>
    <source>
        <strain evidence="8">cv. HN1</strain>
        <tissue evidence="7">Leaves</tissue>
    </source>
</reference>
<keyword evidence="4 6" id="KW-0964">Secreted</keyword>